<keyword evidence="3" id="KW-1185">Reference proteome</keyword>
<evidence type="ECO:0000256" key="1">
    <source>
        <dbReference type="SAM" id="MobiDB-lite"/>
    </source>
</evidence>
<dbReference type="GO" id="GO:0045271">
    <property type="term" value="C:respiratory chain complex I"/>
    <property type="evidence" value="ECO:0007669"/>
    <property type="project" value="InterPro"/>
</dbReference>
<keyword evidence="2" id="KW-0830">Ubiquinone</keyword>
<feature type="region of interest" description="Disordered" evidence="1">
    <location>
        <begin position="78"/>
        <end position="98"/>
    </location>
</feature>
<dbReference type="STRING" id="364200.SAMN04488515_1576"/>
<organism evidence="2 3">
    <name type="scientific">Cognatiyoonia koreensis</name>
    <dbReference type="NCBI Taxonomy" id="364200"/>
    <lineage>
        <taxon>Bacteria</taxon>
        <taxon>Pseudomonadati</taxon>
        <taxon>Pseudomonadota</taxon>
        <taxon>Alphaproteobacteria</taxon>
        <taxon>Rhodobacterales</taxon>
        <taxon>Paracoccaceae</taxon>
        <taxon>Cognatiyoonia</taxon>
    </lineage>
</organism>
<feature type="compositionally biased region" description="Basic and acidic residues" evidence="1">
    <location>
        <begin position="82"/>
        <end position="94"/>
    </location>
</feature>
<dbReference type="Proteomes" id="UP000199167">
    <property type="component" value="Unassembled WGS sequence"/>
</dbReference>
<evidence type="ECO:0000313" key="2">
    <source>
        <dbReference type="EMBL" id="SEW20389.1"/>
    </source>
</evidence>
<name>A0A1I0Q0K3_9RHOB</name>
<dbReference type="RefSeq" id="WP_089992418.1">
    <property type="nucleotide sequence ID" value="NZ_FOIZ01000001.1"/>
</dbReference>
<gene>
    <name evidence="2" type="ORF">SAMN04488515_1576</name>
</gene>
<dbReference type="OrthoDB" id="9795340at2"/>
<dbReference type="PANTHER" id="PTHR12910:SF2">
    <property type="entry name" value="NADH DEHYDROGENASE [UBIQUINONE] 1 ALPHA SUBCOMPLEX SUBUNIT 12"/>
    <property type="match status" value="1"/>
</dbReference>
<dbReference type="GO" id="GO:0006979">
    <property type="term" value="P:response to oxidative stress"/>
    <property type="evidence" value="ECO:0007669"/>
    <property type="project" value="TreeGrafter"/>
</dbReference>
<dbReference type="AlphaFoldDB" id="A0A1I0Q0K3"/>
<accession>A0A1I0Q0K3</accession>
<evidence type="ECO:0000313" key="3">
    <source>
        <dbReference type="Proteomes" id="UP000199167"/>
    </source>
</evidence>
<proteinExistence type="predicted"/>
<dbReference type="PANTHER" id="PTHR12910">
    <property type="entry name" value="NADH-UBIQUINONE OXIDOREDUCTASE SUBUNIT B17.2"/>
    <property type="match status" value="1"/>
</dbReference>
<dbReference type="NCBIfam" id="NF006040">
    <property type="entry name" value="PRK08183.1"/>
    <property type="match status" value="1"/>
</dbReference>
<reference evidence="2 3" key="1">
    <citation type="submission" date="2016-10" db="EMBL/GenBank/DDBJ databases">
        <authorList>
            <person name="de Groot N.N."/>
        </authorList>
    </citation>
    <scope>NUCLEOTIDE SEQUENCE [LARGE SCALE GENOMIC DNA]</scope>
    <source>
        <strain evidence="2 3">DSM 17925</strain>
    </source>
</reference>
<protein>
    <submittedName>
        <fullName evidence="2">NADH:ubiquinone oxidoreductase subunit</fullName>
    </submittedName>
</protein>
<sequence>MGLMNSINRFFTWWNGQTYGTMLWTWRKGHKVGEDAQGNVFYRNADDSRRWVIYNGEAEASKVAPEWHGWLHRTWEEPPTESDLKHKPWEKPHQENLTGTALAYAPAGSLRRVDPAPRADYEAWSPE</sequence>
<dbReference type="InterPro" id="IPR007763">
    <property type="entry name" value="NDUFA12"/>
</dbReference>
<dbReference type="Pfam" id="PF05071">
    <property type="entry name" value="NDUFA12"/>
    <property type="match status" value="1"/>
</dbReference>
<dbReference type="EMBL" id="FOIZ01000001">
    <property type="protein sequence ID" value="SEW20389.1"/>
    <property type="molecule type" value="Genomic_DNA"/>
</dbReference>